<reference evidence="1 2" key="1">
    <citation type="submission" date="2015-01" db="EMBL/GenBank/DDBJ databases">
        <title>Evolution of Trichinella species and genotypes.</title>
        <authorList>
            <person name="Korhonen P.K."/>
            <person name="Edoardo P."/>
            <person name="Giuseppe L.R."/>
            <person name="Gasser R.B."/>
        </authorList>
    </citation>
    <scope>NUCLEOTIDE SEQUENCE [LARGE SCALE GENOMIC DNA]</scope>
    <source>
        <strain evidence="1">ISS2496</strain>
    </source>
</reference>
<dbReference type="EMBL" id="JYDQ01002327">
    <property type="protein sequence ID" value="KRY03954.1"/>
    <property type="molecule type" value="Genomic_DNA"/>
</dbReference>
<gene>
    <name evidence="1" type="ORF">T12_3751</name>
</gene>
<accession>A0A0V0YUI8</accession>
<evidence type="ECO:0000313" key="1">
    <source>
        <dbReference type="EMBL" id="KRY03954.1"/>
    </source>
</evidence>
<protein>
    <submittedName>
        <fullName evidence="1">Uncharacterized protein</fullName>
    </submittedName>
</protein>
<name>A0A0V0YUI8_9BILA</name>
<sequence>MLKLQLKSKKKMFSRCRSDSNDEKAQLAFVFWR</sequence>
<organism evidence="1 2">
    <name type="scientific">Trichinella patagoniensis</name>
    <dbReference type="NCBI Taxonomy" id="990121"/>
    <lineage>
        <taxon>Eukaryota</taxon>
        <taxon>Metazoa</taxon>
        <taxon>Ecdysozoa</taxon>
        <taxon>Nematoda</taxon>
        <taxon>Enoplea</taxon>
        <taxon>Dorylaimia</taxon>
        <taxon>Trichinellida</taxon>
        <taxon>Trichinellidae</taxon>
        <taxon>Trichinella</taxon>
    </lineage>
</organism>
<proteinExistence type="predicted"/>
<evidence type="ECO:0000313" key="2">
    <source>
        <dbReference type="Proteomes" id="UP000054783"/>
    </source>
</evidence>
<dbReference type="AlphaFoldDB" id="A0A0V0YUI8"/>
<dbReference type="Proteomes" id="UP000054783">
    <property type="component" value="Unassembled WGS sequence"/>
</dbReference>
<keyword evidence="2" id="KW-1185">Reference proteome</keyword>
<comment type="caution">
    <text evidence="1">The sequence shown here is derived from an EMBL/GenBank/DDBJ whole genome shotgun (WGS) entry which is preliminary data.</text>
</comment>